<dbReference type="AlphaFoldDB" id="A0A6A1UWC3"/>
<keyword evidence="6" id="KW-1185">Reference proteome</keyword>
<dbReference type="Pfam" id="PF00201">
    <property type="entry name" value="UDPGT"/>
    <property type="match status" value="1"/>
</dbReference>
<evidence type="ECO:0000256" key="2">
    <source>
        <dbReference type="ARBA" id="ARBA00022676"/>
    </source>
</evidence>
<comment type="caution">
    <text evidence="5">The sequence shown here is derived from an EMBL/GenBank/DDBJ whole genome shotgun (WGS) entry which is preliminary data.</text>
</comment>
<comment type="similarity">
    <text evidence="1">Belongs to the UDP-glycosyltransferase family.</text>
</comment>
<name>A0A6A1UWC3_9ROSI</name>
<accession>A0A6A1UWC3</accession>
<dbReference type="Gene3D" id="3.40.50.2000">
    <property type="entry name" value="Glycogen Phosphorylase B"/>
    <property type="match status" value="2"/>
</dbReference>
<evidence type="ECO:0000313" key="5">
    <source>
        <dbReference type="EMBL" id="KAB1204725.1"/>
    </source>
</evidence>
<dbReference type="CDD" id="cd03784">
    <property type="entry name" value="GT1_Gtf-like"/>
    <property type="match status" value="1"/>
</dbReference>
<feature type="region of interest" description="Disordered" evidence="4">
    <location>
        <begin position="335"/>
        <end position="354"/>
    </location>
</feature>
<evidence type="ECO:0000256" key="3">
    <source>
        <dbReference type="ARBA" id="ARBA00022679"/>
    </source>
</evidence>
<dbReference type="OrthoDB" id="5835829at2759"/>
<evidence type="ECO:0000256" key="4">
    <source>
        <dbReference type="SAM" id="MobiDB-lite"/>
    </source>
</evidence>
<organism evidence="5 6">
    <name type="scientific">Morella rubra</name>
    <name type="common">Chinese bayberry</name>
    <dbReference type="NCBI Taxonomy" id="262757"/>
    <lineage>
        <taxon>Eukaryota</taxon>
        <taxon>Viridiplantae</taxon>
        <taxon>Streptophyta</taxon>
        <taxon>Embryophyta</taxon>
        <taxon>Tracheophyta</taxon>
        <taxon>Spermatophyta</taxon>
        <taxon>Magnoliopsida</taxon>
        <taxon>eudicotyledons</taxon>
        <taxon>Gunneridae</taxon>
        <taxon>Pentapetalae</taxon>
        <taxon>rosids</taxon>
        <taxon>fabids</taxon>
        <taxon>Fagales</taxon>
        <taxon>Myricaceae</taxon>
        <taxon>Morella</taxon>
    </lineage>
</organism>
<evidence type="ECO:0000256" key="1">
    <source>
        <dbReference type="ARBA" id="ARBA00009995"/>
    </source>
</evidence>
<gene>
    <name evidence="5" type="ORF">CJ030_MR8G012797</name>
</gene>
<dbReference type="PANTHER" id="PTHR48047">
    <property type="entry name" value="GLYCOSYLTRANSFERASE"/>
    <property type="match status" value="1"/>
</dbReference>
<keyword evidence="3 5" id="KW-0808">Transferase</keyword>
<keyword evidence="2" id="KW-0328">Glycosyltransferase</keyword>
<dbReference type="InterPro" id="IPR002213">
    <property type="entry name" value="UDP_glucos_trans"/>
</dbReference>
<dbReference type="PANTHER" id="PTHR48047:SF218">
    <property type="entry name" value="GLYCOSYLTRANSFERASE"/>
    <property type="match status" value="1"/>
</dbReference>
<dbReference type="GO" id="GO:0035251">
    <property type="term" value="F:UDP-glucosyltransferase activity"/>
    <property type="evidence" value="ECO:0007669"/>
    <property type="project" value="TreeGrafter"/>
</dbReference>
<dbReference type="EMBL" id="RXIC02000026">
    <property type="protein sequence ID" value="KAB1204725.1"/>
    <property type="molecule type" value="Genomic_DNA"/>
</dbReference>
<reference evidence="5 6" key="1">
    <citation type="journal article" date="2019" name="Plant Biotechnol. J.">
        <title>The red bayberry genome and genetic basis of sex determination.</title>
        <authorList>
            <person name="Jia H.M."/>
            <person name="Jia H.J."/>
            <person name="Cai Q.L."/>
            <person name="Wang Y."/>
            <person name="Zhao H.B."/>
            <person name="Yang W.F."/>
            <person name="Wang G.Y."/>
            <person name="Li Y.H."/>
            <person name="Zhan D.L."/>
            <person name="Shen Y.T."/>
            <person name="Niu Q.F."/>
            <person name="Chang L."/>
            <person name="Qiu J."/>
            <person name="Zhao L."/>
            <person name="Xie H.B."/>
            <person name="Fu W.Y."/>
            <person name="Jin J."/>
            <person name="Li X.W."/>
            <person name="Jiao Y."/>
            <person name="Zhou C.C."/>
            <person name="Tu T."/>
            <person name="Chai C.Y."/>
            <person name="Gao J.L."/>
            <person name="Fan L.J."/>
            <person name="van de Weg E."/>
            <person name="Wang J.Y."/>
            <person name="Gao Z.S."/>
        </authorList>
    </citation>
    <scope>NUCLEOTIDE SEQUENCE [LARGE SCALE GENOMIC DNA]</scope>
    <source>
        <tissue evidence="5">Leaves</tissue>
    </source>
</reference>
<protein>
    <submittedName>
        <fullName evidence="5">UDP-glycosyltransferase 90A2</fullName>
    </submittedName>
</protein>
<evidence type="ECO:0000313" key="6">
    <source>
        <dbReference type="Proteomes" id="UP000516437"/>
    </source>
</evidence>
<dbReference type="Proteomes" id="UP000516437">
    <property type="component" value="Chromosome 8"/>
</dbReference>
<dbReference type="FunFam" id="3.40.50.2000:FF:000060">
    <property type="entry name" value="Glycosyltransferase"/>
    <property type="match status" value="1"/>
</dbReference>
<proteinExistence type="inferred from homology"/>
<sequence>MALLVPFIEATKKMKQSFEGVLRDMIADGRPPICVISDFFLGWTLDSCRSLGFPRIVSHGMGVLPMAICKSLASYAPSVKPLSDLDPVEFPEVRIPFTLQKADIPDGLLDADPADPFGRIISEIEEADHNSWGVVVNSFEEIEGDYVGAFESCYCNDARAYCVGPFFLYHDQLGQEVESADPSYTYIKWLDRQVGSSEDQLNEIAFGLEMAGHPFIWVVRSNTWAPPDGWNQRVKERGLLVCEWVDQRRILAHPATGGFLSHCGWNSLLESLSMGVPLLAWPMLSISDQALNAKLVVMGWGAGLMVPQRDVDGEKITTVGRDVICDRVKELMGGEKGRKGRERAQALGEWQGRL</sequence>
<dbReference type="SUPFAM" id="SSF53756">
    <property type="entry name" value="UDP-Glycosyltransferase/glycogen phosphorylase"/>
    <property type="match status" value="1"/>
</dbReference>